<dbReference type="Proteomes" id="UP000186758">
    <property type="component" value="Unassembled WGS sequence"/>
</dbReference>
<reference evidence="1 2" key="1">
    <citation type="submission" date="2016-11" db="EMBL/GenBank/DDBJ databases">
        <title>Description of two novel members of the family Erysipelotrichaceae: Ileibacterium lipovorans gen. nov., sp. nov. and Dubosiella newyorkensis, gen. nov., sp. nov.</title>
        <authorList>
            <person name="Cox L.M."/>
            <person name="Sohn J."/>
            <person name="Tyrrell K.L."/>
            <person name="Citron D.M."/>
            <person name="Lawson P.A."/>
            <person name="Patel N.B."/>
            <person name="Iizumi T."/>
            <person name="Perez-Perez G.I."/>
            <person name="Goldstein E.J."/>
            <person name="Blaser M.J."/>
        </authorList>
    </citation>
    <scope>NUCLEOTIDE SEQUENCE [LARGE SCALE GENOMIC DNA]</scope>
    <source>
        <strain evidence="1 2">NYU-BL-K8</strain>
    </source>
</reference>
<sequence>MPDDAFINFLDLFLQMGNEGLSNVMAGRSRLLEGGEHSVEKNGHLVQLRIRGIAMYDNDVVWTGGQVLVCENLCLSFFLSIFPFQDKDKRLTGQKATDFEVPVKICGLTAQ</sequence>
<organism evidence="1 2">
    <name type="scientific">Faecalibaculum rodentium</name>
    <dbReference type="NCBI Taxonomy" id="1702221"/>
    <lineage>
        <taxon>Bacteria</taxon>
        <taxon>Bacillati</taxon>
        <taxon>Bacillota</taxon>
        <taxon>Erysipelotrichia</taxon>
        <taxon>Erysipelotrichales</taxon>
        <taxon>Erysipelotrichaceae</taxon>
        <taxon>Faecalibaculum</taxon>
    </lineage>
</organism>
<dbReference type="EMBL" id="MPJZ01000015">
    <property type="protein sequence ID" value="OLU46894.1"/>
    <property type="molecule type" value="Genomic_DNA"/>
</dbReference>
<comment type="caution">
    <text evidence="1">The sequence shown here is derived from an EMBL/GenBank/DDBJ whole genome shotgun (WGS) entry which is preliminary data.</text>
</comment>
<proteinExistence type="predicted"/>
<evidence type="ECO:0000313" key="1">
    <source>
        <dbReference type="EMBL" id="OLU46894.1"/>
    </source>
</evidence>
<dbReference type="AlphaFoldDB" id="A0A1Q9YMT2"/>
<accession>A0A1Q9YMT2</accession>
<name>A0A1Q9YMT2_9FIRM</name>
<evidence type="ECO:0000313" key="2">
    <source>
        <dbReference type="Proteomes" id="UP000186758"/>
    </source>
</evidence>
<protein>
    <submittedName>
        <fullName evidence="1">Uncharacterized protein</fullName>
    </submittedName>
</protein>
<gene>
    <name evidence="1" type="ORF">BO223_01555</name>
</gene>